<feature type="domain" description="Cadherin" evidence="18">
    <location>
        <begin position="237"/>
        <end position="342"/>
    </location>
</feature>
<keyword evidence="5" id="KW-0732">Signal</keyword>
<evidence type="ECO:0000256" key="6">
    <source>
        <dbReference type="ARBA" id="ARBA00022737"/>
    </source>
</evidence>
<name>A0A9D3PII8_MEGAT</name>
<feature type="domain" description="Cadherin" evidence="18">
    <location>
        <begin position="1291"/>
        <end position="1400"/>
    </location>
</feature>
<dbReference type="GO" id="GO:0016477">
    <property type="term" value="P:cell migration"/>
    <property type="evidence" value="ECO:0007669"/>
    <property type="project" value="UniProtKB-ARBA"/>
</dbReference>
<feature type="domain" description="Cadherin" evidence="18">
    <location>
        <begin position="2565"/>
        <end position="2670"/>
    </location>
</feature>
<feature type="domain" description="Cadherin" evidence="18">
    <location>
        <begin position="19"/>
        <end position="125"/>
    </location>
</feature>
<evidence type="ECO:0000256" key="14">
    <source>
        <dbReference type="ARBA" id="ARBA00079083"/>
    </source>
</evidence>
<dbReference type="FunFam" id="2.60.40.60:FF:000255">
    <property type="entry name" value="protocadherin-23 isoform X2"/>
    <property type="match status" value="1"/>
</dbReference>
<dbReference type="FunFam" id="2.60.40.60:FF:000102">
    <property type="entry name" value="Dachsous cadherin-related 1b"/>
    <property type="match status" value="1"/>
</dbReference>
<dbReference type="FunFam" id="2.60.40.60:FF:000081">
    <property type="entry name" value="protocadherin Fat 4"/>
    <property type="match status" value="1"/>
</dbReference>
<dbReference type="InterPro" id="IPR015919">
    <property type="entry name" value="Cadherin-like_sf"/>
</dbReference>
<feature type="region of interest" description="Disordered" evidence="16">
    <location>
        <begin position="2860"/>
        <end position="2879"/>
    </location>
</feature>
<evidence type="ECO:0000256" key="11">
    <source>
        <dbReference type="ARBA" id="ARBA00023180"/>
    </source>
</evidence>
<dbReference type="Proteomes" id="UP001046870">
    <property type="component" value="Chromosome 20"/>
</dbReference>
<feature type="domain" description="Cadherin" evidence="18">
    <location>
        <begin position="2230"/>
        <end position="2334"/>
    </location>
</feature>
<dbReference type="GO" id="GO:0007156">
    <property type="term" value="P:homophilic cell adhesion via plasma membrane adhesion molecules"/>
    <property type="evidence" value="ECO:0007669"/>
    <property type="project" value="InterPro"/>
</dbReference>
<reference evidence="19" key="1">
    <citation type="submission" date="2021-01" db="EMBL/GenBank/DDBJ databases">
        <authorList>
            <person name="Zahm M."/>
            <person name="Roques C."/>
            <person name="Cabau C."/>
            <person name="Klopp C."/>
            <person name="Donnadieu C."/>
            <person name="Jouanno E."/>
            <person name="Lampietro C."/>
            <person name="Louis A."/>
            <person name="Herpin A."/>
            <person name="Echchiki A."/>
            <person name="Berthelot C."/>
            <person name="Parey E."/>
            <person name="Roest-Crollius H."/>
            <person name="Braasch I."/>
            <person name="Postlethwait J."/>
            <person name="Bobe J."/>
            <person name="Montfort J."/>
            <person name="Bouchez O."/>
            <person name="Begum T."/>
            <person name="Mejri S."/>
            <person name="Adams A."/>
            <person name="Chen W.-J."/>
            <person name="Guiguen Y."/>
        </authorList>
    </citation>
    <scope>NUCLEOTIDE SEQUENCE</scope>
    <source>
        <strain evidence="19">YG-15Mar2019-1</strain>
        <tissue evidence="19">Brain</tissue>
    </source>
</reference>
<protein>
    <recommendedName>
        <fullName evidence="13">Protocadherin-16</fullName>
    </recommendedName>
    <alternativeName>
        <fullName evidence="14">Protein dachsous homolog 1</fullName>
    </alternativeName>
</protein>
<proteinExistence type="predicted"/>
<sequence length="3147" mass="341172">MIKVKIVVRDVNDHSPVFTRDVVQLNISEQSPPGTRFELEGALDQDEGEYGTQGYRITDSVIGELFKVEYSSFSLDLILVDRLDREMKDFYTFTIEAFDGGIPQKTGTLQVQVHVLDENDNAPVFNQSEYHALVWENAPLLTSVCQVYATDMDLGDNGRVVYEINRRQSDPNELFAIDADTGVIRVNKPLDYETQPFHELIVRGIDNGAQPEYSSALVVVRVRDVNDNSPTINVMFLSESGEPEVSEGAGIGEYVARISVSDPDLGDVGKLNVSLEGGDGKFSLKPSDDFLYLLCVDGQLDREEEDLYTLKVVASDFGAPPLWSEQTFMIKVTDVNDSPPIFEKDEYTVNISEDIFQGSAILQVHATDLDEGMNSVVHYSIAKSEQDYLVNIDPKSGLITTAVTLDHEKEAQIQFLLVAVDGGSPPLSSTATVLAHVEDVNDNEPVFERQLYNASVPEHSPIGTCFLQVTATDADTGEFGKVRYSLSHGLDSFDKHPLFQIDPDSGQVCVSQDIDREAGLMNHDILVKAEDLGGLSTQTYVHIEVEDLNDNRPQFSPETYVTSVSSHAQPGTEILNVIAADRDSGTFGQVSYELLPGDLSSLFSVDRSTGAVYLTSTLSHLGTASVKLSISAQDGAGLTSARPAGVTVNILRSALAPAVFQSSRYAFSVPEDSPVGTAVGTVQATNPDNSLESLSYRISSGDPKGLFHVHPESGLISTMKTLDHEAQPYALLVLQSQTGSSPVYSSTQVNVTITDVNDNPPVFPRDMESVLISQSTAPGTVLFIAHAHDGDSGANGRIRYSLREEDSGTFAVDPHLGTVSLNRSLSRDARARYALQIVAEDGGTPALSSALALVVNVERSAAEDALAFETLVYQVEISENAPPESRVIQVRAHGRRPRTYTSLSYSLQPISGVPPFGIHSDSGWLFLTDSLDHESAPVYRFRVGAVAHEGSTTLSTMATVIVIVLDENDNAPVFTRDTYFFTVQEGPSPQGLIGTVKATDRDSRKNSQLSYILLSDGKHFRINSKTGEIINWVALDREQYTHHMLRVLVTDHGLPRLNATATVHVLVTDINDNPPQFTHVPASKELSVQVWAGLQPDSVVTTMFARDPDAGENGTVTYSLTSEDEKGHFKIDSKTGEICTTSYFSLQPASQYTLTVIATDNGRAPLEETAVVHLQVIPIENENGKALSQAFRHFSVREDTQPGTVIGSVAFPAGNYGTAVYSIVEGDGSLHFGIERSRGDLYLSQELDYEATPHYLLKVRVEDRGQAPALNESVFVSVSVEDVNDHSPWFADDIIVFGLEENRPPGTAVYTFNAKDGDGSWRNSALRYAVVEDPKKEVPFSMDPLTGTLTASGPIDREQTPSIALTVTATDQAENAADRKQTALTAHIFLLDLNDNAPAFVSSDMCQVVEDAEVGSVVHRLVAKDDDLGKNSQVTYSIVSGNEQGLFTLEENTGLLFLAASLDYESESSHTMTVQATDNGHPQLSSTQTLTVSVMDVNDQAPVFEHNIYNATVMENRDPGEPVIRVTAFDKDSEENAAVCYSLLPGPGFELFTIDSQSGEISTTSQLDRELHQHFTLRVLGRDNGIQPLSSTTTVLCSVLDDNDNTPEFVQPSFLIQVPENLPPGVLHTAQAADPDAGANGTVQYTILGEDVDSFFAINATTGVISTIKSMDREERSNYTLIIEARDQGPTPRSSTAQLHVLVLDENDNSPTFTKKSYRASVREGLPAGSEVVRLTATDGDEGPNGDVTYSLVDDTLGAFTVDGASGVVRTTRPLDREAREEYTFWAAATDGCSRGPRSAVASITVHVQDINDNAPVCSQNPVDAPVSMETTPDHTVATLKAVDGDVGENGTVVFSLSEPDAVFDVGADTGEVRLKTALPSGFFGVKLLRVVVADQGTPALSSTCLVLIHLRGEQEGLQFTEHVYEAAIPENSQTGSWVANVVAQDRSPDGRRIEYSIFNGNEDGAFAIHPYNGDISVKDQSCLDFEERQSVHLVVLADNRRHTAHCRVTVALLDVNDNAPTFEQHYYKTAVWEGQIPNTYITQVFATDADSGVRGEINYSILSGNHNDAFAIDSTRGILATGAVLDREIISSYKLVLQAVDRGSPPLTGTASIRIQVVDVNDNSPTIPPMEPVVIAENLPAGYVVTQVAANDVDLSSTVTYSFTEQGNGGGRFTIDPYTGVITLTQTLDREEEGSLYTLKVQASDSVHQTEAEVTVEVLDVNDNPPVFSKEYYQVVLPELSSIDTFVLALSASDRDSGLNGQVSYRLLSSPLKGFYISAENGSVYTNKPLTYMTNGNVIQLLVEARDHGDPPLTAVTSVEVQVQDANDHAPRFQQATYQVSAPEDTPVGSTLLLLEADDQDWAPENTHVDYAITGGNEERRFCLEVSMVQTETQQRTVARLVLCGTLDRETKENHTLTVTATDRGTPPLNGSAVVSVTVLDVNDNAPTFSSSEYHVQVSEGSPPGIRLAQLSAHDLDEGPNVQVRYDIISGNGKGLFRLDRLTGAVELNGSLDYEEDIKFTLTIQASDGDGAGSRNVAFAVLYVSVLDENDNSPYFAFPIVNCSVMENQPAFSPACTVHAMDRDAGPYGQLTYSILSPCFLDYGSGSPDRKEAFAIDPLTGDIHTKQTFDYERESEYCFLVEARDKGDQTATVRVQIVIEGADEFSPVFTRQQYFFQLPENTRAGQSIGRVTAMDHDSGLDGVLEYSLADPSPFFSINKTSGTIYLSGTVYRRRGSGRGDLVDFQVMARSPKLDSRSAACLVVVNISNTPEVGVSMALSAQTISLSVSLVVFLLLLICFIALILRCKQREAMKKCSSRSSSLKHSSETLDKTNPGVFSGIGLQDLKGLVDIRVKRELTNPYRHSDSSGRGSAEGETAEDEEIKMINECSCRKSSSSTLSALSDRECRVPDSGIARDSDPMSCRLEEGAPEPVTMGGIMESSESLHNFREEGGGEEMLSRPITVGDSRDSAGGYASQCSAPVPVGGSLMSLVCAQEELHGSYSWDYLLNWEPRFQPMAAVFSDIGLLPDEEEAAPCAEREEHGLLRPPPLITSVAQPGIRAVPPRMPPRARPAMTRSPTFPKYAYSPLARNTGLTPSAMTPSFSPALSLLTMRTPTASPVVSETGLGAPPARAAPHPSGSRDGEIHV</sequence>
<evidence type="ECO:0000256" key="4">
    <source>
        <dbReference type="ARBA" id="ARBA00022723"/>
    </source>
</evidence>
<feature type="domain" description="Cadherin" evidence="18">
    <location>
        <begin position="343"/>
        <end position="447"/>
    </location>
</feature>
<evidence type="ECO:0000256" key="12">
    <source>
        <dbReference type="ARBA" id="ARBA00062150"/>
    </source>
</evidence>
<feature type="domain" description="Cadherin" evidence="18">
    <location>
        <begin position="556"/>
        <end position="660"/>
    </location>
</feature>
<keyword evidence="11" id="KW-0325">Glycoprotein</keyword>
<feature type="domain" description="Cadherin" evidence="18">
    <location>
        <begin position="1505"/>
        <end position="1609"/>
    </location>
</feature>
<dbReference type="Pfam" id="PF00028">
    <property type="entry name" value="Cadherin"/>
    <property type="match status" value="25"/>
</dbReference>
<dbReference type="InterPro" id="IPR050971">
    <property type="entry name" value="Cadherin-domain_protein"/>
</dbReference>
<evidence type="ECO:0000259" key="18">
    <source>
        <dbReference type="PROSITE" id="PS50268"/>
    </source>
</evidence>
<keyword evidence="9 17" id="KW-1133">Transmembrane helix</keyword>
<dbReference type="FunFam" id="2.60.40.60:FF:000123">
    <property type="entry name" value="Protocadherin beta 4"/>
    <property type="match status" value="1"/>
</dbReference>
<comment type="caution">
    <text evidence="19">The sequence shown here is derived from an EMBL/GenBank/DDBJ whole genome shotgun (WGS) entry which is preliminary data.</text>
</comment>
<dbReference type="GO" id="GO:0003007">
    <property type="term" value="P:heart morphogenesis"/>
    <property type="evidence" value="ECO:0007669"/>
    <property type="project" value="UniProtKB-ARBA"/>
</dbReference>
<dbReference type="OrthoDB" id="6252479at2759"/>
<feature type="domain" description="Cadherin" evidence="18">
    <location>
        <begin position="1610"/>
        <end position="1713"/>
    </location>
</feature>
<dbReference type="FunFam" id="2.60.40.60:FF:000263">
    <property type="entry name" value="LOW QUALITY PROTEIN: protocadherin-23"/>
    <property type="match status" value="1"/>
</dbReference>
<dbReference type="PANTHER" id="PTHR24025:SF20">
    <property type="entry name" value="DACHSOUS CADHERIN RELATED 2"/>
    <property type="match status" value="1"/>
</dbReference>
<feature type="domain" description="Cadherin" evidence="18">
    <location>
        <begin position="1819"/>
        <end position="1932"/>
    </location>
</feature>
<feature type="domain" description="Cadherin" evidence="18">
    <location>
        <begin position="975"/>
        <end position="1077"/>
    </location>
</feature>
<keyword evidence="10 17" id="KW-0472">Membrane</keyword>
<evidence type="ECO:0000256" key="16">
    <source>
        <dbReference type="SAM" id="MobiDB-lite"/>
    </source>
</evidence>
<feature type="domain" description="Cadherin" evidence="18">
    <location>
        <begin position="661"/>
        <end position="763"/>
    </location>
</feature>
<feature type="domain" description="Cadherin" evidence="18">
    <location>
        <begin position="2671"/>
        <end position="2773"/>
    </location>
</feature>
<evidence type="ECO:0000256" key="1">
    <source>
        <dbReference type="ARBA" id="ARBA00004251"/>
    </source>
</evidence>
<feature type="transmembrane region" description="Helical" evidence="17">
    <location>
        <begin position="2784"/>
        <end position="2805"/>
    </location>
</feature>
<organism evidence="19 20">
    <name type="scientific">Megalops atlanticus</name>
    <name type="common">Tarpon</name>
    <name type="synonym">Clupea gigantea</name>
    <dbReference type="NCBI Taxonomy" id="7932"/>
    <lineage>
        <taxon>Eukaryota</taxon>
        <taxon>Metazoa</taxon>
        <taxon>Chordata</taxon>
        <taxon>Craniata</taxon>
        <taxon>Vertebrata</taxon>
        <taxon>Euteleostomi</taxon>
        <taxon>Actinopterygii</taxon>
        <taxon>Neopterygii</taxon>
        <taxon>Teleostei</taxon>
        <taxon>Elopiformes</taxon>
        <taxon>Megalopidae</taxon>
        <taxon>Megalops</taxon>
    </lineage>
</organism>
<feature type="domain" description="Cadherin" evidence="18">
    <location>
        <begin position="448"/>
        <end position="555"/>
    </location>
</feature>
<feature type="domain" description="Cadherin" evidence="18">
    <location>
        <begin position="1714"/>
        <end position="1818"/>
    </location>
</feature>
<dbReference type="FunFam" id="2.60.40.60:FF:000020">
    <property type="entry name" value="Dachsous cadherin-related 1b"/>
    <property type="match status" value="9"/>
</dbReference>
<feature type="domain" description="Cadherin" evidence="18">
    <location>
        <begin position="1921"/>
        <end position="2023"/>
    </location>
</feature>
<feature type="domain" description="Cadherin" evidence="18">
    <location>
        <begin position="2024"/>
        <end position="2128"/>
    </location>
</feature>
<dbReference type="PANTHER" id="PTHR24025">
    <property type="entry name" value="DESMOGLEIN FAMILY MEMBER"/>
    <property type="match status" value="1"/>
</dbReference>
<evidence type="ECO:0000313" key="20">
    <source>
        <dbReference type="Proteomes" id="UP001046870"/>
    </source>
</evidence>
<keyword evidence="20" id="KW-1185">Reference proteome</keyword>
<gene>
    <name evidence="19" type="ORF">MATL_G00224240</name>
</gene>
<accession>A0A9D3PII8</accession>
<dbReference type="PROSITE" id="PS50268">
    <property type="entry name" value="CADHERIN_2"/>
    <property type="match status" value="26"/>
</dbReference>
<evidence type="ECO:0000256" key="3">
    <source>
        <dbReference type="ARBA" id="ARBA00022692"/>
    </source>
</evidence>
<dbReference type="FunFam" id="2.60.40.60:FF:000116">
    <property type="entry name" value="Dachsous cadherin-related 2"/>
    <property type="match status" value="1"/>
</dbReference>
<feature type="domain" description="Cadherin" evidence="18">
    <location>
        <begin position="869"/>
        <end position="974"/>
    </location>
</feature>
<dbReference type="GO" id="GO:0007163">
    <property type="term" value="P:establishment or maintenance of cell polarity"/>
    <property type="evidence" value="ECO:0007669"/>
    <property type="project" value="UniProtKB-ARBA"/>
</dbReference>
<keyword evidence="2" id="KW-1003">Cell membrane</keyword>
<keyword evidence="3 17" id="KW-0812">Transmembrane</keyword>
<evidence type="ECO:0000256" key="7">
    <source>
        <dbReference type="ARBA" id="ARBA00022837"/>
    </source>
</evidence>
<dbReference type="SUPFAM" id="SSF49313">
    <property type="entry name" value="Cadherin-like"/>
    <property type="match status" value="26"/>
</dbReference>
<dbReference type="FunFam" id="2.60.40.60:FF:000007">
    <property type="entry name" value="Protocadherin alpha 2"/>
    <property type="match status" value="1"/>
</dbReference>
<evidence type="ECO:0000256" key="13">
    <source>
        <dbReference type="ARBA" id="ARBA00072299"/>
    </source>
</evidence>
<feature type="region of interest" description="Disordered" evidence="16">
    <location>
        <begin position="3118"/>
        <end position="3147"/>
    </location>
</feature>
<evidence type="ECO:0000256" key="8">
    <source>
        <dbReference type="ARBA" id="ARBA00022889"/>
    </source>
</evidence>
<dbReference type="FunFam" id="2.60.40.60:FF:000150">
    <property type="entry name" value="Dachsous cadherin-related 1"/>
    <property type="match status" value="1"/>
</dbReference>
<dbReference type="GO" id="GO:0005886">
    <property type="term" value="C:plasma membrane"/>
    <property type="evidence" value="ECO:0007669"/>
    <property type="project" value="UniProtKB-SubCell"/>
</dbReference>
<evidence type="ECO:0000256" key="17">
    <source>
        <dbReference type="SAM" id="Phobius"/>
    </source>
</evidence>
<comment type="subunit">
    <text evidence="12">Heterophilic interaction with FAT4; this interaction affects their respective protein levels.</text>
</comment>
<keyword evidence="4" id="KW-0479">Metal-binding</keyword>
<feature type="domain" description="Cadherin" evidence="18">
    <location>
        <begin position="2451"/>
        <end position="2557"/>
    </location>
</feature>
<evidence type="ECO:0000256" key="15">
    <source>
        <dbReference type="PROSITE-ProRule" id="PRU00043"/>
    </source>
</evidence>
<dbReference type="Gene3D" id="2.60.40.60">
    <property type="entry name" value="Cadherins"/>
    <property type="match status" value="26"/>
</dbReference>
<keyword evidence="8" id="KW-0130">Cell adhesion</keyword>
<feature type="domain" description="Cadherin" evidence="18">
    <location>
        <begin position="126"/>
        <end position="232"/>
    </location>
</feature>
<keyword evidence="7 15" id="KW-0106">Calcium</keyword>
<dbReference type="FunFam" id="2.60.40.60:FF:000226">
    <property type="entry name" value="Dachsous, isoform B"/>
    <property type="match status" value="1"/>
</dbReference>
<dbReference type="CDD" id="cd11304">
    <property type="entry name" value="Cadherin_repeat"/>
    <property type="match status" value="26"/>
</dbReference>
<dbReference type="FunFam" id="2.60.40.60:FF:000104">
    <property type="entry name" value="cadherin-23 isoform X1"/>
    <property type="match status" value="1"/>
</dbReference>
<dbReference type="FunFam" id="2.60.40.60:FF:000211">
    <property type="entry name" value="Dachsous cadherin-related 2"/>
    <property type="match status" value="1"/>
</dbReference>
<feature type="domain" description="Cadherin" evidence="18">
    <location>
        <begin position="1407"/>
        <end position="1504"/>
    </location>
</feature>
<dbReference type="FunFam" id="2.60.40.60:FF:000181">
    <property type="entry name" value="Predicted protein"/>
    <property type="match status" value="1"/>
</dbReference>
<comment type="subcellular location">
    <subcellularLocation>
        <location evidence="1">Cell membrane</location>
        <topology evidence="1">Single-pass type I membrane protein</topology>
    </subcellularLocation>
</comment>
<dbReference type="InterPro" id="IPR020894">
    <property type="entry name" value="Cadherin_CS"/>
</dbReference>
<dbReference type="FunFam" id="2.60.40.60:FF:000035">
    <property type="entry name" value="Protocadherin Fat 3"/>
    <property type="match status" value="2"/>
</dbReference>
<dbReference type="FunFam" id="2.60.40.60:FF:000140">
    <property type="entry name" value="Dachsous cadherin-related 1"/>
    <property type="match status" value="1"/>
</dbReference>
<keyword evidence="6" id="KW-0677">Repeat</keyword>
<evidence type="ECO:0000256" key="2">
    <source>
        <dbReference type="ARBA" id="ARBA00022475"/>
    </source>
</evidence>
<evidence type="ECO:0000256" key="10">
    <source>
        <dbReference type="ARBA" id="ARBA00023136"/>
    </source>
</evidence>
<dbReference type="InterPro" id="IPR002126">
    <property type="entry name" value="Cadherin-like_dom"/>
</dbReference>
<evidence type="ECO:0000313" key="19">
    <source>
        <dbReference type="EMBL" id="KAG7458772.1"/>
    </source>
</evidence>
<dbReference type="GO" id="GO:0005911">
    <property type="term" value="C:cell-cell junction"/>
    <property type="evidence" value="ECO:0007669"/>
    <property type="project" value="TreeGrafter"/>
</dbReference>
<dbReference type="GO" id="GO:0005509">
    <property type="term" value="F:calcium ion binding"/>
    <property type="evidence" value="ECO:0007669"/>
    <property type="project" value="UniProtKB-UniRule"/>
</dbReference>
<dbReference type="PRINTS" id="PR00205">
    <property type="entry name" value="CADHERIN"/>
</dbReference>
<feature type="domain" description="Cadherin" evidence="18">
    <location>
        <begin position="1082"/>
        <end position="1191"/>
    </location>
</feature>
<evidence type="ECO:0000256" key="5">
    <source>
        <dbReference type="ARBA" id="ARBA00022729"/>
    </source>
</evidence>
<dbReference type="PROSITE" id="PS00232">
    <property type="entry name" value="CADHERIN_1"/>
    <property type="match status" value="11"/>
</dbReference>
<feature type="domain" description="Cadherin" evidence="18">
    <location>
        <begin position="2128"/>
        <end position="2229"/>
    </location>
</feature>
<dbReference type="SMART" id="SM00112">
    <property type="entry name" value="CA"/>
    <property type="match status" value="26"/>
</dbReference>
<feature type="domain" description="Cadherin" evidence="18">
    <location>
        <begin position="764"/>
        <end position="868"/>
    </location>
</feature>
<feature type="domain" description="Cadherin" evidence="18">
    <location>
        <begin position="2335"/>
        <end position="2450"/>
    </location>
</feature>
<dbReference type="GO" id="GO:0003183">
    <property type="term" value="P:mitral valve morphogenesis"/>
    <property type="evidence" value="ECO:0007669"/>
    <property type="project" value="UniProtKB-ARBA"/>
</dbReference>
<dbReference type="GO" id="GO:0048729">
    <property type="term" value="P:tissue morphogenesis"/>
    <property type="evidence" value="ECO:0007669"/>
    <property type="project" value="UniProtKB-ARBA"/>
</dbReference>
<feature type="domain" description="Cadherin" evidence="18">
    <location>
        <begin position="1188"/>
        <end position="1290"/>
    </location>
</feature>
<dbReference type="FunFam" id="2.60.40.60:FF:000010">
    <property type="entry name" value="Cadherin EGF LAG seven-pass G-type receptor 3"/>
    <property type="match status" value="1"/>
</dbReference>
<evidence type="ECO:0000256" key="9">
    <source>
        <dbReference type="ARBA" id="ARBA00022989"/>
    </source>
</evidence>
<dbReference type="EMBL" id="JAFDVH010000020">
    <property type="protein sequence ID" value="KAG7458772.1"/>
    <property type="molecule type" value="Genomic_DNA"/>
</dbReference>